<dbReference type="Proteomes" id="UP001151516">
    <property type="component" value="Unassembled WGS sequence"/>
</dbReference>
<protein>
    <submittedName>
        <fullName evidence="2">Uncharacterized protein</fullName>
    </submittedName>
</protein>
<dbReference type="EMBL" id="JANBTX010000094">
    <property type="protein sequence ID" value="KAJ2686790.1"/>
    <property type="molecule type" value="Genomic_DNA"/>
</dbReference>
<reference evidence="2" key="1">
    <citation type="submission" date="2022-07" db="EMBL/GenBank/DDBJ databases">
        <title>Phylogenomic reconstructions and comparative analyses of Kickxellomycotina fungi.</title>
        <authorList>
            <person name="Reynolds N.K."/>
            <person name="Stajich J.E."/>
            <person name="Barry K."/>
            <person name="Grigoriev I.V."/>
            <person name="Crous P."/>
            <person name="Smith M.E."/>
        </authorList>
    </citation>
    <scope>NUCLEOTIDE SEQUENCE</scope>
    <source>
        <strain evidence="2">CBS 109367</strain>
    </source>
</reference>
<comment type="caution">
    <text evidence="2">The sequence shown here is derived from an EMBL/GenBank/DDBJ whole genome shotgun (WGS) entry which is preliminary data.</text>
</comment>
<evidence type="ECO:0000313" key="3">
    <source>
        <dbReference type="Proteomes" id="UP001151516"/>
    </source>
</evidence>
<dbReference type="OrthoDB" id="10292669at2759"/>
<accession>A0A9W8GL83</accession>
<evidence type="ECO:0000256" key="1">
    <source>
        <dbReference type="SAM" id="MobiDB-lite"/>
    </source>
</evidence>
<name>A0A9W8GL83_9FUNG</name>
<evidence type="ECO:0000313" key="2">
    <source>
        <dbReference type="EMBL" id="KAJ2686790.1"/>
    </source>
</evidence>
<proteinExistence type="predicted"/>
<dbReference type="AlphaFoldDB" id="A0A9W8GL83"/>
<keyword evidence="3" id="KW-1185">Reference proteome</keyword>
<sequence>MLQAGMSLVEVKIRAGWATSSHTVDTYLRTASKRSTDKPVQGKQKSLSKKVPTTQFAKG</sequence>
<organism evidence="2 3">
    <name type="scientific">Coemansia spiralis</name>
    <dbReference type="NCBI Taxonomy" id="417178"/>
    <lineage>
        <taxon>Eukaryota</taxon>
        <taxon>Fungi</taxon>
        <taxon>Fungi incertae sedis</taxon>
        <taxon>Zoopagomycota</taxon>
        <taxon>Kickxellomycotina</taxon>
        <taxon>Kickxellomycetes</taxon>
        <taxon>Kickxellales</taxon>
        <taxon>Kickxellaceae</taxon>
        <taxon>Coemansia</taxon>
    </lineage>
</organism>
<gene>
    <name evidence="2" type="ORF">IWW39_003377</name>
</gene>
<feature type="region of interest" description="Disordered" evidence="1">
    <location>
        <begin position="29"/>
        <end position="59"/>
    </location>
</feature>